<dbReference type="Gene3D" id="1.25.10.10">
    <property type="entry name" value="Leucine-rich Repeat Variant"/>
    <property type="match status" value="1"/>
</dbReference>
<proteinExistence type="evidence at transcript level"/>
<feature type="region of interest" description="Disordered" evidence="1">
    <location>
        <begin position="1"/>
        <end position="36"/>
    </location>
</feature>
<reference evidence="2" key="1">
    <citation type="submission" date="2017-11" db="EMBL/GenBank/DDBJ databases">
        <title>The sensing device of the deep-sea amphipod.</title>
        <authorList>
            <person name="Kobayashi H."/>
            <person name="Nagahama T."/>
            <person name="Arai W."/>
            <person name="Sasagawa Y."/>
            <person name="Umeda M."/>
            <person name="Hayashi T."/>
            <person name="Nikaido I."/>
            <person name="Watanabe H."/>
            <person name="Oguri K."/>
            <person name="Kitazato H."/>
            <person name="Fujioka K."/>
            <person name="Kido Y."/>
            <person name="Takami H."/>
        </authorList>
    </citation>
    <scope>NUCLEOTIDE SEQUENCE</scope>
    <source>
        <tissue evidence="2">Whole body</tissue>
    </source>
</reference>
<organism evidence="2">
    <name type="scientific">Hirondellea gigas</name>
    <dbReference type="NCBI Taxonomy" id="1518452"/>
    <lineage>
        <taxon>Eukaryota</taxon>
        <taxon>Metazoa</taxon>
        <taxon>Ecdysozoa</taxon>
        <taxon>Arthropoda</taxon>
        <taxon>Crustacea</taxon>
        <taxon>Multicrustacea</taxon>
        <taxon>Malacostraca</taxon>
        <taxon>Eumalacostraca</taxon>
        <taxon>Peracarida</taxon>
        <taxon>Amphipoda</taxon>
        <taxon>Amphilochidea</taxon>
        <taxon>Lysianassida</taxon>
        <taxon>Lysianassidira</taxon>
        <taxon>Lysianassoidea</taxon>
        <taxon>Lysianassidae</taxon>
        <taxon>Hirondellea</taxon>
    </lineage>
</organism>
<dbReference type="SUPFAM" id="SSF48371">
    <property type="entry name" value="ARM repeat"/>
    <property type="match status" value="1"/>
</dbReference>
<name>A0A6A7FMY0_9CRUS</name>
<dbReference type="InterPro" id="IPR011989">
    <property type="entry name" value="ARM-like"/>
</dbReference>
<accession>A0A6A7FMY0</accession>
<sequence>MEDVPAPEPVENSQPQRAPPPEEIESEPVPEVEREPPILFKEHVDARRDFDELVGCCMHMLSNEEQHHMEELRTYVVEDDGAWTLGDGFGDLFARIFNDTNIPDPARLHLIRILAVAALKDDVILLLHQDRKDHTIMNFANKIEHVSPDLQEAIALFFCNMFEHLSPSEWLLYISEWTPEGAMPISNIRVTTKVAVNALLHSNPKVQEYGTALMYNLGTKEVKTVVFDDVAPELAMAILQYFSTKPKEELMWRTVTALCRFCYASPEVPSLIKMIGPEPNTFKGVSERIDVVIEEIDAKLSRVRHF</sequence>
<dbReference type="AlphaFoldDB" id="A0A6A7FMY0"/>
<protein>
    <submittedName>
        <fullName evidence="2">Pollen-specific leucine-rich repeat extensin-like protein 2 isoform X1</fullName>
    </submittedName>
</protein>
<evidence type="ECO:0000313" key="2">
    <source>
        <dbReference type="EMBL" id="LAC19549.1"/>
    </source>
</evidence>
<dbReference type="InterPro" id="IPR016024">
    <property type="entry name" value="ARM-type_fold"/>
</dbReference>
<dbReference type="EMBL" id="IACT01000097">
    <property type="protein sequence ID" value="LAC19549.1"/>
    <property type="molecule type" value="mRNA"/>
</dbReference>
<evidence type="ECO:0000256" key="1">
    <source>
        <dbReference type="SAM" id="MobiDB-lite"/>
    </source>
</evidence>